<evidence type="ECO:0000256" key="1">
    <source>
        <dbReference type="ARBA" id="ARBA00023125"/>
    </source>
</evidence>
<evidence type="ECO:0000256" key="3">
    <source>
        <dbReference type="PROSITE-ProRule" id="PRU00267"/>
    </source>
</evidence>
<dbReference type="PANTHER" id="PTHR10270">
    <property type="entry name" value="SOX TRANSCRIPTION FACTOR"/>
    <property type="match status" value="1"/>
</dbReference>
<comment type="caution">
    <text evidence="6">The sequence shown here is derived from an EMBL/GenBank/DDBJ whole genome shotgun (WGS) entry which is preliminary data.</text>
</comment>
<feature type="compositionally biased region" description="Low complexity" evidence="4">
    <location>
        <begin position="170"/>
        <end position="185"/>
    </location>
</feature>
<keyword evidence="2" id="KW-0804">Transcription</keyword>
<reference evidence="6" key="1">
    <citation type="submission" date="2020-11" db="EMBL/GenBank/DDBJ databases">
        <authorList>
            <person name="Koelle M."/>
            <person name="Horta M.A.C."/>
            <person name="Nowrousian M."/>
            <person name="Ohm R.A."/>
            <person name="Benz P."/>
            <person name="Pilgard A."/>
        </authorList>
    </citation>
    <scope>NUCLEOTIDE SEQUENCE</scope>
    <source>
        <strain evidence="6">FPRL280</strain>
    </source>
</reference>
<evidence type="ECO:0000256" key="2">
    <source>
        <dbReference type="ARBA" id="ARBA00023163"/>
    </source>
</evidence>
<keyword evidence="1 3" id="KW-0238">DNA-binding</keyword>
<gene>
    <name evidence="6" type="ORF">IEO21_05769</name>
</gene>
<dbReference type="GO" id="GO:0030154">
    <property type="term" value="P:cell differentiation"/>
    <property type="evidence" value="ECO:0007669"/>
    <property type="project" value="TreeGrafter"/>
</dbReference>
<dbReference type="SMART" id="SM00398">
    <property type="entry name" value="HMG"/>
    <property type="match status" value="1"/>
</dbReference>
<dbReference type="InterPro" id="IPR009071">
    <property type="entry name" value="HMG_box_dom"/>
</dbReference>
<accession>A0A8H7P1J3</accession>
<feature type="region of interest" description="Disordered" evidence="4">
    <location>
        <begin position="170"/>
        <end position="237"/>
    </location>
</feature>
<feature type="compositionally biased region" description="Polar residues" evidence="4">
    <location>
        <begin position="212"/>
        <end position="222"/>
    </location>
</feature>
<dbReference type="InterPro" id="IPR050140">
    <property type="entry name" value="SRY-related_HMG-box_TF-like"/>
</dbReference>
<evidence type="ECO:0000259" key="5">
    <source>
        <dbReference type="PROSITE" id="PS50118"/>
    </source>
</evidence>
<dbReference type="PANTHER" id="PTHR10270:SF161">
    <property type="entry name" value="SEX-DETERMINING REGION Y PROTEIN"/>
    <property type="match status" value="1"/>
</dbReference>
<dbReference type="GO" id="GO:0005634">
    <property type="term" value="C:nucleus"/>
    <property type="evidence" value="ECO:0007669"/>
    <property type="project" value="UniProtKB-UniRule"/>
</dbReference>
<name>A0A8H7P1J3_9APHY</name>
<dbReference type="AlphaFoldDB" id="A0A8H7P1J3"/>
<feature type="compositionally biased region" description="Basic and acidic residues" evidence="4">
    <location>
        <begin position="635"/>
        <end position="647"/>
    </location>
</feature>
<dbReference type="Pfam" id="PF00505">
    <property type="entry name" value="HMG_box"/>
    <property type="match status" value="1"/>
</dbReference>
<feature type="DNA-binding region" description="HMG box" evidence="3">
    <location>
        <begin position="241"/>
        <end position="309"/>
    </location>
</feature>
<dbReference type="CDD" id="cd01389">
    <property type="entry name" value="HMG-box_ROX1-like"/>
    <property type="match status" value="1"/>
</dbReference>
<evidence type="ECO:0000256" key="4">
    <source>
        <dbReference type="SAM" id="MobiDB-lite"/>
    </source>
</evidence>
<keyword evidence="3" id="KW-0539">Nucleus</keyword>
<feature type="region of interest" description="Disordered" evidence="4">
    <location>
        <begin position="598"/>
        <end position="647"/>
    </location>
</feature>
<proteinExistence type="predicted"/>
<feature type="region of interest" description="Disordered" evidence="4">
    <location>
        <begin position="311"/>
        <end position="359"/>
    </location>
</feature>
<organism evidence="6 7">
    <name type="scientific">Rhodonia placenta</name>
    <dbReference type="NCBI Taxonomy" id="104341"/>
    <lineage>
        <taxon>Eukaryota</taxon>
        <taxon>Fungi</taxon>
        <taxon>Dikarya</taxon>
        <taxon>Basidiomycota</taxon>
        <taxon>Agaricomycotina</taxon>
        <taxon>Agaricomycetes</taxon>
        <taxon>Polyporales</taxon>
        <taxon>Adustoporiaceae</taxon>
        <taxon>Rhodonia</taxon>
    </lineage>
</organism>
<sequence>MMPKQDHKLKSGPVWTTRRRLGNLTIHPLTQCYRGVICMIHEENSSSGTLPHATLELLSASPDVASEVTLPQRHNPPDTISLCNKEHILLSTMSTTRSERHSVANDSSAFPVVAFESQRAADDVSQSTTRAVPAYAAVGSPDYAYFEWDASQPVLSPAISASPPAAVISASTPSPITFSTSPSSTLRPAKRPRTDDDAPRGSLKVPRLAQEGGSSSPETATTEIPPKRKRVRKSDKGLDHIPRPLNCFILFKNDYIRRLRESGYEVMSKNILKEIGAIWRSLPHDQSQYWKEKAKGVKAKHEIVNPGYTYKPVHKKKMGRPPKGEPRMSDNAGELEGEKGKENDLRPEEDKVDKPADTLTKNEDGRAVETMRAVAVRQGDSLWRLQAQAHLPLHVLPLPQSALTVQYAETTSGWPNATQAVLQSQSQFTSAVTSFQQAGPSCLSSPHAWQPAHLNPMHSQNMNAAAYNGVVWPDVAYSATYHLGDIYAQHGAPSLMNGFRAVAPVPIHNATPRLAYLPSQPYAYPGSVSALHQYPVTVQSAPPYVMQTPGGYYDPSSSCVVDRAFSQSAPPKPNAQGPSEEDVARMLAVLEEQELLVSQHRDSPDLETPLTFPAPVHDRLMAPEELPQSAGRFSDMLRDIDRWSDSQ</sequence>
<dbReference type="PROSITE" id="PS50118">
    <property type="entry name" value="HMG_BOX_2"/>
    <property type="match status" value="1"/>
</dbReference>
<dbReference type="Gene3D" id="1.10.30.10">
    <property type="entry name" value="High mobility group box domain"/>
    <property type="match status" value="1"/>
</dbReference>
<dbReference type="EMBL" id="JADOXO010000112">
    <property type="protein sequence ID" value="KAF9813109.1"/>
    <property type="molecule type" value="Genomic_DNA"/>
</dbReference>
<dbReference type="InterPro" id="IPR036910">
    <property type="entry name" value="HMG_box_dom_sf"/>
</dbReference>
<dbReference type="GO" id="GO:0000978">
    <property type="term" value="F:RNA polymerase II cis-regulatory region sequence-specific DNA binding"/>
    <property type="evidence" value="ECO:0007669"/>
    <property type="project" value="TreeGrafter"/>
</dbReference>
<protein>
    <recommendedName>
        <fullName evidence="5">HMG box domain-containing protein</fullName>
    </recommendedName>
</protein>
<evidence type="ECO:0000313" key="7">
    <source>
        <dbReference type="Proteomes" id="UP000639403"/>
    </source>
</evidence>
<evidence type="ECO:0000313" key="6">
    <source>
        <dbReference type="EMBL" id="KAF9813109.1"/>
    </source>
</evidence>
<dbReference type="Proteomes" id="UP000639403">
    <property type="component" value="Unassembled WGS sequence"/>
</dbReference>
<dbReference type="SUPFAM" id="SSF47095">
    <property type="entry name" value="HMG-box"/>
    <property type="match status" value="1"/>
</dbReference>
<feature type="domain" description="HMG box" evidence="5">
    <location>
        <begin position="241"/>
        <end position="309"/>
    </location>
</feature>
<feature type="compositionally biased region" description="Basic and acidic residues" evidence="4">
    <location>
        <begin position="336"/>
        <end position="359"/>
    </location>
</feature>
<reference evidence="6" key="2">
    <citation type="journal article" name="Front. Microbiol.">
        <title>Degradative Capacity of Two Strains of Rhodonia placenta: From Phenotype to Genotype.</title>
        <authorList>
            <person name="Kolle M."/>
            <person name="Horta M.A.C."/>
            <person name="Nowrousian M."/>
            <person name="Ohm R.A."/>
            <person name="Benz J.P."/>
            <person name="Pilgard A."/>
        </authorList>
    </citation>
    <scope>NUCLEOTIDE SEQUENCE</scope>
    <source>
        <strain evidence="6">FPRL280</strain>
    </source>
</reference>
<dbReference type="GO" id="GO:0001228">
    <property type="term" value="F:DNA-binding transcription activator activity, RNA polymerase II-specific"/>
    <property type="evidence" value="ECO:0007669"/>
    <property type="project" value="TreeGrafter"/>
</dbReference>
<dbReference type="GO" id="GO:0000122">
    <property type="term" value="P:negative regulation of transcription by RNA polymerase II"/>
    <property type="evidence" value="ECO:0007669"/>
    <property type="project" value="TreeGrafter"/>
</dbReference>